<protein>
    <recommendedName>
        <fullName evidence="5">Lipoprotein</fullName>
    </recommendedName>
</protein>
<dbReference type="OrthoDB" id="1348893at2"/>
<dbReference type="Proteomes" id="UP000028712">
    <property type="component" value="Unassembled WGS sequence"/>
</dbReference>
<reference evidence="1 3" key="1">
    <citation type="submission" date="2014-07" db="EMBL/GenBank/DDBJ databases">
        <title>Genome of Flavobacterium hydatis DSM 2063.</title>
        <authorList>
            <person name="Pipes S.E."/>
            <person name="Stropko S.J."/>
            <person name="Newman J.D."/>
        </authorList>
    </citation>
    <scope>NUCLEOTIDE SEQUENCE [LARGE SCALE GENOMIC DNA]</scope>
    <source>
        <strain evidence="1 3">DSM 2063</strain>
    </source>
</reference>
<organism evidence="1 3">
    <name type="scientific">Flavobacterium hydatis</name>
    <name type="common">Cytophaga aquatilis</name>
    <dbReference type="NCBI Taxonomy" id="991"/>
    <lineage>
        <taxon>Bacteria</taxon>
        <taxon>Pseudomonadati</taxon>
        <taxon>Bacteroidota</taxon>
        <taxon>Flavobacteriia</taxon>
        <taxon>Flavobacteriales</taxon>
        <taxon>Flavobacteriaceae</taxon>
        <taxon>Flavobacterium</taxon>
    </lineage>
</organism>
<accession>A0A086ANZ6</accession>
<reference evidence="2 4" key="2">
    <citation type="submission" date="2016-11" db="EMBL/GenBank/DDBJ databases">
        <title>Whole genomes of Flavobacteriaceae.</title>
        <authorList>
            <person name="Stine C."/>
            <person name="Li C."/>
            <person name="Tadesse D."/>
        </authorList>
    </citation>
    <scope>NUCLEOTIDE SEQUENCE [LARGE SCALE GENOMIC DNA]</scope>
    <source>
        <strain evidence="2 4">ATCC 29551</strain>
    </source>
</reference>
<dbReference type="PROSITE" id="PS51257">
    <property type="entry name" value="PROKAR_LIPOPROTEIN"/>
    <property type="match status" value="1"/>
</dbReference>
<gene>
    <name evidence="2" type="ORF">B0A62_06210</name>
    <name evidence="1" type="ORF">IW20_05805</name>
</gene>
<dbReference type="EMBL" id="JPRM01000006">
    <property type="protein sequence ID" value="KFF18410.1"/>
    <property type="molecule type" value="Genomic_DNA"/>
</dbReference>
<evidence type="ECO:0000313" key="2">
    <source>
        <dbReference type="EMBL" id="OXA96842.1"/>
    </source>
</evidence>
<dbReference type="AlphaFoldDB" id="A0A086ANZ6"/>
<dbReference type="eggNOG" id="ENOG502ZY59">
    <property type="taxonomic scope" value="Bacteria"/>
</dbReference>
<evidence type="ECO:0000313" key="4">
    <source>
        <dbReference type="Proteomes" id="UP000198424"/>
    </source>
</evidence>
<dbReference type="Proteomes" id="UP000198424">
    <property type="component" value="Unassembled WGS sequence"/>
</dbReference>
<name>A0A086ANZ6_FLAHY</name>
<evidence type="ECO:0000313" key="1">
    <source>
        <dbReference type="EMBL" id="KFF18410.1"/>
    </source>
</evidence>
<comment type="caution">
    <text evidence="1">The sequence shown here is derived from an EMBL/GenBank/DDBJ whole genome shotgun (WGS) entry which is preliminary data.</text>
</comment>
<sequence length="190" mass="22456">MRSLITLIFSILFISCSSTKVEKQIIDDFLKNEPRAKNIEVLVQEAVPITEALKYYENAYNQRNLFEGEIRFAPNEYPPYTWEIDSTEIGILKKKYQTDTVVYNWKKRDFTTPKLIITPKKRINSPENQKYGYGMYLSRPLITQDKKHAFLFYRFFAVGMGSSEKKAVLLKKVDGKWVELYYYNNVMEIN</sequence>
<proteinExistence type="predicted"/>
<keyword evidence="4" id="KW-1185">Reference proteome</keyword>
<evidence type="ECO:0008006" key="5">
    <source>
        <dbReference type="Google" id="ProtNLM"/>
    </source>
</evidence>
<dbReference type="EMBL" id="MUGY01000004">
    <property type="protein sequence ID" value="OXA96842.1"/>
    <property type="molecule type" value="Genomic_DNA"/>
</dbReference>
<dbReference type="RefSeq" id="WP_035619745.1">
    <property type="nucleotide sequence ID" value="NZ_JBEWQG010000017.1"/>
</dbReference>
<dbReference type="STRING" id="991.IW20_05805"/>
<evidence type="ECO:0000313" key="3">
    <source>
        <dbReference type="Proteomes" id="UP000028712"/>
    </source>
</evidence>